<keyword evidence="3" id="KW-0731">Sigma factor</keyword>
<dbReference type="Gene3D" id="1.10.1740.10">
    <property type="match status" value="1"/>
</dbReference>
<dbReference type="EMBL" id="JBDKWZ010000005">
    <property type="protein sequence ID" value="MEN7548400.1"/>
    <property type="molecule type" value="Genomic_DNA"/>
</dbReference>
<dbReference type="RefSeq" id="WP_346821179.1">
    <property type="nucleotide sequence ID" value="NZ_JBDKWZ010000005.1"/>
</dbReference>
<dbReference type="InterPro" id="IPR013324">
    <property type="entry name" value="RNA_pol_sigma_r3/r4-like"/>
</dbReference>
<gene>
    <name evidence="7" type="ORF">AAG747_10805</name>
</gene>
<protein>
    <submittedName>
        <fullName evidence="7">RNA polymerase sigma factor</fullName>
    </submittedName>
</protein>
<dbReference type="InterPro" id="IPR013325">
    <property type="entry name" value="RNA_pol_sigma_r2"/>
</dbReference>
<sequence length="185" mass="21652">MKEYITDEELVGQLQKSFEPKLFALLSERYEKKIVAQCRTYVKDEDTAKDLAQDVFVKLFLKISMYKGDAKFSSWLYTITNNTCLDYLRKNSKHLHTEISNELADKLEEISEFDEEVPEEVSIEILQQLLEQIPPQDKMILMLKYKEHLSLKEIQETMGIGESAVKMRLKRAREKVTKLHKQAGC</sequence>
<dbReference type="GO" id="GO:0016987">
    <property type="term" value="F:sigma factor activity"/>
    <property type="evidence" value="ECO:0007669"/>
    <property type="project" value="UniProtKB-KW"/>
</dbReference>
<evidence type="ECO:0000313" key="8">
    <source>
        <dbReference type="Proteomes" id="UP001403385"/>
    </source>
</evidence>
<evidence type="ECO:0000313" key="7">
    <source>
        <dbReference type="EMBL" id="MEN7548400.1"/>
    </source>
</evidence>
<evidence type="ECO:0000256" key="2">
    <source>
        <dbReference type="ARBA" id="ARBA00023015"/>
    </source>
</evidence>
<reference evidence="7 8" key="1">
    <citation type="submission" date="2024-04" db="EMBL/GenBank/DDBJ databases">
        <title>Novel genus in family Flammeovirgaceae.</title>
        <authorList>
            <person name="Nguyen T.H."/>
            <person name="Vuong T.Q."/>
            <person name="Le H."/>
            <person name="Kim S.-G."/>
        </authorList>
    </citation>
    <scope>NUCLEOTIDE SEQUENCE [LARGE SCALE GENOMIC DNA]</scope>
    <source>
        <strain evidence="7 8">JCM 23209</strain>
    </source>
</reference>
<dbReference type="SUPFAM" id="SSF88659">
    <property type="entry name" value="Sigma3 and sigma4 domains of RNA polymerase sigma factors"/>
    <property type="match status" value="1"/>
</dbReference>
<keyword evidence="2" id="KW-0805">Transcription regulation</keyword>
<dbReference type="Pfam" id="PF04542">
    <property type="entry name" value="Sigma70_r2"/>
    <property type="match status" value="1"/>
</dbReference>
<organism evidence="7 8">
    <name type="scientific">Rapidithrix thailandica</name>
    <dbReference type="NCBI Taxonomy" id="413964"/>
    <lineage>
        <taxon>Bacteria</taxon>
        <taxon>Pseudomonadati</taxon>
        <taxon>Bacteroidota</taxon>
        <taxon>Cytophagia</taxon>
        <taxon>Cytophagales</taxon>
        <taxon>Flammeovirgaceae</taxon>
        <taxon>Rapidithrix</taxon>
    </lineage>
</organism>
<dbReference type="PANTHER" id="PTHR43133">
    <property type="entry name" value="RNA POLYMERASE ECF-TYPE SIGMA FACTO"/>
    <property type="match status" value="1"/>
</dbReference>
<dbReference type="GO" id="GO:0006352">
    <property type="term" value="P:DNA-templated transcription initiation"/>
    <property type="evidence" value="ECO:0007669"/>
    <property type="project" value="InterPro"/>
</dbReference>
<keyword evidence="4" id="KW-0804">Transcription</keyword>
<dbReference type="Gene3D" id="1.10.10.10">
    <property type="entry name" value="Winged helix-like DNA-binding domain superfamily/Winged helix DNA-binding domain"/>
    <property type="match status" value="1"/>
</dbReference>
<evidence type="ECO:0000256" key="4">
    <source>
        <dbReference type="ARBA" id="ARBA00023163"/>
    </source>
</evidence>
<dbReference type="Proteomes" id="UP001403385">
    <property type="component" value="Unassembled WGS sequence"/>
</dbReference>
<dbReference type="InterPro" id="IPR007627">
    <property type="entry name" value="RNA_pol_sigma70_r2"/>
</dbReference>
<dbReference type="InterPro" id="IPR014284">
    <property type="entry name" value="RNA_pol_sigma-70_dom"/>
</dbReference>
<dbReference type="NCBIfam" id="TIGR02937">
    <property type="entry name" value="sigma70-ECF"/>
    <property type="match status" value="1"/>
</dbReference>
<evidence type="ECO:0000256" key="1">
    <source>
        <dbReference type="ARBA" id="ARBA00010641"/>
    </source>
</evidence>
<accession>A0AAW9S7G1</accession>
<dbReference type="AlphaFoldDB" id="A0AAW9S7G1"/>
<dbReference type="CDD" id="cd06171">
    <property type="entry name" value="Sigma70_r4"/>
    <property type="match status" value="1"/>
</dbReference>
<name>A0AAW9S7G1_9BACT</name>
<keyword evidence="8" id="KW-1185">Reference proteome</keyword>
<proteinExistence type="inferred from homology"/>
<dbReference type="PANTHER" id="PTHR43133:SF51">
    <property type="entry name" value="RNA POLYMERASE SIGMA FACTOR"/>
    <property type="match status" value="1"/>
</dbReference>
<evidence type="ECO:0000259" key="5">
    <source>
        <dbReference type="Pfam" id="PF04542"/>
    </source>
</evidence>
<evidence type="ECO:0000259" key="6">
    <source>
        <dbReference type="Pfam" id="PF08281"/>
    </source>
</evidence>
<dbReference type="Pfam" id="PF08281">
    <property type="entry name" value="Sigma70_r4_2"/>
    <property type="match status" value="1"/>
</dbReference>
<dbReference type="InterPro" id="IPR039425">
    <property type="entry name" value="RNA_pol_sigma-70-like"/>
</dbReference>
<dbReference type="GO" id="GO:0003677">
    <property type="term" value="F:DNA binding"/>
    <property type="evidence" value="ECO:0007669"/>
    <property type="project" value="InterPro"/>
</dbReference>
<comment type="similarity">
    <text evidence="1">Belongs to the sigma-70 factor family. ECF subfamily.</text>
</comment>
<feature type="domain" description="RNA polymerase sigma-70 region 2" evidence="5">
    <location>
        <begin position="28"/>
        <end position="93"/>
    </location>
</feature>
<evidence type="ECO:0000256" key="3">
    <source>
        <dbReference type="ARBA" id="ARBA00023082"/>
    </source>
</evidence>
<dbReference type="InterPro" id="IPR013249">
    <property type="entry name" value="RNA_pol_sigma70_r4_t2"/>
</dbReference>
<dbReference type="SUPFAM" id="SSF88946">
    <property type="entry name" value="Sigma2 domain of RNA polymerase sigma factors"/>
    <property type="match status" value="1"/>
</dbReference>
<comment type="caution">
    <text evidence="7">The sequence shown here is derived from an EMBL/GenBank/DDBJ whole genome shotgun (WGS) entry which is preliminary data.</text>
</comment>
<feature type="domain" description="RNA polymerase sigma factor 70 region 4 type 2" evidence="6">
    <location>
        <begin position="124"/>
        <end position="175"/>
    </location>
</feature>
<dbReference type="InterPro" id="IPR036388">
    <property type="entry name" value="WH-like_DNA-bd_sf"/>
</dbReference>